<feature type="signal peptide" evidence="3">
    <location>
        <begin position="1"/>
        <end position="23"/>
    </location>
</feature>
<evidence type="ECO:0000256" key="3">
    <source>
        <dbReference type="SAM" id="SignalP"/>
    </source>
</evidence>
<dbReference type="PANTHER" id="PTHR43751:SF1">
    <property type="entry name" value="SULFATASE ATSG-RELATED"/>
    <property type="match status" value="1"/>
</dbReference>
<keyword evidence="3" id="KW-0732">Signal</keyword>
<evidence type="ECO:0000259" key="4">
    <source>
        <dbReference type="Pfam" id="PF00884"/>
    </source>
</evidence>
<reference evidence="5 6" key="1">
    <citation type="journal article" date="2020" name="Syst. Appl. Microbiol.">
        <title>Alienimonas chondri sp. nov., a novel planctomycete isolated from the biofilm of the red alga Chondrus crispus.</title>
        <authorList>
            <person name="Vitorino I."/>
            <person name="Albuquerque L."/>
            <person name="Wiegand S."/>
            <person name="Kallscheuer N."/>
            <person name="da Costa M.S."/>
            <person name="Lobo-da-Cunha A."/>
            <person name="Jogler C."/>
            <person name="Lage O.M."/>
        </authorList>
    </citation>
    <scope>NUCLEOTIDE SEQUENCE [LARGE SCALE GENOMIC DNA]</scope>
    <source>
        <strain evidence="5 6">LzC2</strain>
    </source>
</reference>
<sequence>MPRPILPSLFHLLAATFSLSAAAAGEPPDMLIYIADDHSRRDCSVYEGGLVETPHLEALAADGMIFENAFVASPTCAPSRAALLTGLMPARNGAEENHSYPREEVLKLPETLKALGYEVAAFGKVAHGGSAPSYGFDVAERASNLPKLRENVAGYLTNRTSAKPLCLFVGISNPHVPWPAETSFDPAEVELPPTFLDTPRTRVQRARYLQEVKELDEFLGELRTLAAEHLRPDPLVAYTSDHGAQWPFGKFTLYDDGIRVPLIVSWPGHVEPGLTSEAMVSWVDLLPTLIDLAGGETPAGRDGFSFANVLLRDLTFEEMALRRHPELSRDDINVHTNGPPRVDVHWDDLHRSEIFTTHSGDREYNVYPMRSIRTGRWKYIRNLRPEYAFTTHIDLLVRETSGDYWLEWLEQAKTDAAAKELVFRRYYQRPLEELYDLDADPHEQHNLWTDPDPDLDSKLIVAVRNDLSHRLNVWMKRQGDERKIFNEPRLLTDPEWWTPGSMIDQRK</sequence>
<name>A0ABX1VAQ1_9PLAN</name>
<dbReference type="RefSeq" id="WP_171183225.1">
    <property type="nucleotide sequence ID" value="NZ_WTPX01000007.1"/>
</dbReference>
<gene>
    <name evidence="5" type="ORF">LzC2_04190</name>
</gene>
<feature type="chain" id="PRO_5046050327" description="Sulfatase N-terminal domain-containing protein" evidence="3">
    <location>
        <begin position="24"/>
        <end position="507"/>
    </location>
</feature>
<dbReference type="InterPro" id="IPR024607">
    <property type="entry name" value="Sulfatase_CS"/>
</dbReference>
<protein>
    <recommendedName>
        <fullName evidence="4">Sulfatase N-terminal domain-containing protein</fullName>
    </recommendedName>
</protein>
<dbReference type="CDD" id="cd16027">
    <property type="entry name" value="SGSH"/>
    <property type="match status" value="1"/>
</dbReference>
<organism evidence="5 6">
    <name type="scientific">Alienimonas chondri</name>
    <dbReference type="NCBI Taxonomy" id="2681879"/>
    <lineage>
        <taxon>Bacteria</taxon>
        <taxon>Pseudomonadati</taxon>
        <taxon>Planctomycetota</taxon>
        <taxon>Planctomycetia</taxon>
        <taxon>Planctomycetales</taxon>
        <taxon>Planctomycetaceae</taxon>
        <taxon>Alienimonas</taxon>
    </lineage>
</organism>
<dbReference type="InterPro" id="IPR000917">
    <property type="entry name" value="Sulfatase_N"/>
</dbReference>
<evidence type="ECO:0000313" key="6">
    <source>
        <dbReference type="Proteomes" id="UP000609651"/>
    </source>
</evidence>
<keyword evidence="6" id="KW-1185">Reference proteome</keyword>
<dbReference type="Gene3D" id="3.40.720.10">
    <property type="entry name" value="Alkaline Phosphatase, subunit A"/>
    <property type="match status" value="1"/>
</dbReference>
<feature type="domain" description="Sulfatase N-terminal" evidence="4">
    <location>
        <begin position="29"/>
        <end position="294"/>
    </location>
</feature>
<accession>A0ABX1VAQ1</accession>
<dbReference type="SUPFAM" id="SSF53649">
    <property type="entry name" value="Alkaline phosphatase-like"/>
    <property type="match status" value="1"/>
</dbReference>
<dbReference type="PROSITE" id="PS00523">
    <property type="entry name" value="SULFATASE_1"/>
    <property type="match status" value="1"/>
</dbReference>
<comment type="caution">
    <text evidence="5">The sequence shown here is derived from an EMBL/GenBank/DDBJ whole genome shotgun (WGS) entry which is preliminary data.</text>
</comment>
<dbReference type="Proteomes" id="UP000609651">
    <property type="component" value="Unassembled WGS sequence"/>
</dbReference>
<dbReference type="InterPro" id="IPR052701">
    <property type="entry name" value="GAG_Ulvan_Degrading_Sulfatases"/>
</dbReference>
<evidence type="ECO:0000256" key="2">
    <source>
        <dbReference type="ARBA" id="ARBA00022801"/>
    </source>
</evidence>
<dbReference type="EMBL" id="WTPX01000007">
    <property type="protein sequence ID" value="NNJ24362.1"/>
    <property type="molecule type" value="Genomic_DNA"/>
</dbReference>
<proteinExistence type="inferred from homology"/>
<evidence type="ECO:0000313" key="5">
    <source>
        <dbReference type="EMBL" id="NNJ24362.1"/>
    </source>
</evidence>
<keyword evidence="2" id="KW-0378">Hydrolase</keyword>
<dbReference type="InterPro" id="IPR017850">
    <property type="entry name" value="Alkaline_phosphatase_core_sf"/>
</dbReference>
<dbReference type="Pfam" id="PF00884">
    <property type="entry name" value="Sulfatase"/>
    <property type="match status" value="1"/>
</dbReference>
<dbReference type="PANTHER" id="PTHR43751">
    <property type="entry name" value="SULFATASE"/>
    <property type="match status" value="1"/>
</dbReference>
<comment type="similarity">
    <text evidence="1">Belongs to the sulfatase family.</text>
</comment>
<evidence type="ECO:0000256" key="1">
    <source>
        <dbReference type="ARBA" id="ARBA00008779"/>
    </source>
</evidence>